<feature type="compositionally biased region" description="Basic and acidic residues" evidence="1">
    <location>
        <begin position="208"/>
        <end position="217"/>
    </location>
</feature>
<feature type="compositionally biased region" description="Basic and acidic residues" evidence="1">
    <location>
        <begin position="698"/>
        <end position="708"/>
    </location>
</feature>
<feature type="region of interest" description="Disordered" evidence="1">
    <location>
        <begin position="255"/>
        <end position="356"/>
    </location>
</feature>
<feature type="region of interest" description="Disordered" evidence="1">
    <location>
        <begin position="560"/>
        <end position="785"/>
    </location>
</feature>
<dbReference type="EMBL" id="JAQQWP010000010">
    <property type="protein sequence ID" value="KAK8096637.1"/>
    <property type="molecule type" value="Genomic_DNA"/>
</dbReference>
<feature type="compositionally biased region" description="Acidic residues" evidence="1">
    <location>
        <begin position="608"/>
        <end position="617"/>
    </location>
</feature>
<dbReference type="AlphaFoldDB" id="A0AAW0QF55"/>
<protein>
    <submittedName>
        <fullName evidence="2">Uncharacterized protein</fullName>
    </submittedName>
</protein>
<comment type="caution">
    <text evidence="2">The sequence shown here is derived from an EMBL/GenBank/DDBJ whole genome shotgun (WGS) entry which is preliminary data.</text>
</comment>
<feature type="compositionally biased region" description="Polar residues" evidence="1">
    <location>
        <begin position="560"/>
        <end position="579"/>
    </location>
</feature>
<sequence>MDDPWGSPWTSTDAAAPPPNNSSNNSILLSPPPKAFFGGTSLTHSPGPSPWADDDAFGGWAAKLDPDQSEVASPWATAGRDSPLRTPHLKSKTSSLFDRESTGSWPGSPGLNPPPRSRASSIFRPPPSPDPWAADSPWLDATPRQPPPSADTSATNNNLKPEDVPSSRPGPSPLILSPSKPPEDDEGGANAGTHESPSRPSSTFSADDNGRAPDRQDSPITSIDEDANLRPQQPSARKASGRIALLVDKFDGLARAASEEPVELQRPTSSKNRSKERSRDTPQPAESDEPKSEPSLATAALEVASEALADSDPLRDPSKVSPVAHKPSSPIASLDGKEDSPGDASSTVYARRSASAPVQQLIEKYGPISFDVNSNGFDKLFSGIPDDASKDDDSDDELPDRIISDSFTNLEQRRIWYRISRYGSMRKHNSGDDENYPRIQWATSEVHEATIKVVRRWKEEDSISGKPTFGLGKRTSVFNWDSGDAPIEMDKIFARKSSPVKKSSVDTVTPRDSVEIANGRTVGALPQPPKPLPAPFNGAKAFGWSSTTPKPLSAALPLATGTTASPKTDSARNSISSALAPTVSPKEAGQEPSPKPQPRHIGISSRDEAEDDDDEWGEMVASPTFAKGLELSNGFPDIGKLDPPSPKADVAFAEQLGQTVPQQDMPERKASVEIGSSDYAANVPASEASFSSEQESQEEPKEQQKEQISDPWASADFSHFETPAPQPTQEDQQPEAPIAGKSMEPPVVASASSKLRAIPKLPSSPATVILGPVQSSKKEEQEGMSQAVEDILRNLPDLSYMLR</sequence>
<evidence type="ECO:0000313" key="2">
    <source>
        <dbReference type="EMBL" id="KAK8096637.1"/>
    </source>
</evidence>
<feature type="region of interest" description="Disordered" evidence="1">
    <location>
        <begin position="1"/>
        <end position="241"/>
    </location>
</feature>
<accession>A0AAW0QF55</accession>
<name>A0AAW0QF55_9PEZI</name>
<evidence type="ECO:0000313" key="3">
    <source>
        <dbReference type="Proteomes" id="UP001392437"/>
    </source>
</evidence>
<feature type="compositionally biased region" description="Polar residues" evidence="1">
    <location>
        <begin position="193"/>
        <end position="206"/>
    </location>
</feature>
<evidence type="ECO:0000256" key="1">
    <source>
        <dbReference type="SAM" id="MobiDB-lite"/>
    </source>
</evidence>
<gene>
    <name evidence="2" type="ORF">PG999_012581</name>
</gene>
<feature type="compositionally biased region" description="Low complexity" evidence="1">
    <location>
        <begin position="684"/>
        <end position="694"/>
    </location>
</feature>
<feature type="compositionally biased region" description="Low complexity" evidence="1">
    <location>
        <begin position="166"/>
        <end position="178"/>
    </location>
</feature>
<dbReference type="Proteomes" id="UP001392437">
    <property type="component" value="Unassembled WGS sequence"/>
</dbReference>
<organism evidence="2 3">
    <name type="scientific">Apiospora kogelbergensis</name>
    <dbReference type="NCBI Taxonomy" id="1337665"/>
    <lineage>
        <taxon>Eukaryota</taxon>
        <taxon>Fungi</taxon>
        <taxon>Dikarya</taxon>
        <taxon>Ascomycota</taxon>
        <taxon>Pezizomycotina</taxon>
        <taxon>Sordariomycetes</taxon>
        <taxon>Xylariomycetidae</taxon>
        <taxon>Amphisphaeriales</taxon>
        <taxon>Apiosporaceae</taxon>
        <taxon>Apiospora</taxon>
    </lineage>
</organism>
<feature type="compositionally biased region" description="Polar residues" evidence="1">
    <location>
        <begin position="150"/>
        <end position="159"/>
    </location>
</feature>
<reference evidence="2 3" key="1">
    <citation type="submission" date="2023-01" db="EMBL/GenBank/DDBJ databases">
        <title>Analysis of 21 Apiospora genomes using comparative genomics revels a genus with tremendous synthesis potential of carbohydrate active enzymes and secondary metabolites.</title>
        <authorList>
            <person name="Sorensen T."/>
        </authorList>
    </citation>
    <scope>NUCLEOTIDE SEQUENCE [LARGE SCALE GENOMIC DNA]</scope>
    <source>
        <strain evidence="2 3">CBS 117206</strain>
    </source>
</reference>
<feature type="region of interest" description="Disordered" evidence="1">
    <location>
        <begin position="498"/>
        <end position="537"/>
    </location>
</feature>
<feature type="region of interest" description="Disordered" evidence="1">
    <location>
        <begin position="381"/>
        <end position="400"/>
    </location>
</feature>
<proteinExistence type="predicted"/>
<keyword evidence="3" id="KW-1185">Reference proteome</keyword>
<feature type="compositionally biased region" description="Acidic residues" evidence="1">
    <location>
        <begin position="389"/>
        <end position="398"/>
    </location>
</feature>